<protein>
    <recommendedName>
        <fullName evidence="2">Aminotransferase-like plant mobile domain-containing protein</fullName>
    </recommendedName>
</protein>
<organism evidence="3 4">
    <name type="scientific">Lithocarpus litseifolius</name>
    <dbReference type="NCBI Taxonomy" id="425828"/>
    <lineage>
        <taxon>Eukaryota</taxon>
        <taxon>Viridiplantae</taxon>
        <taxon>Streptophyta</taxon>
        <taxon>Embryophyta</taxon>
        <taxon>Tracheophyta</taxon>
        <taxon>Spermatophyta</taxon>
        <taxon>Magnoliopsida</taxon>
        <taxon>eudicotyledons</taxon>
        <taxon>Gunneridae</taxon>
        <taxon>Pentapetalae</taxon>
        <taxon>rosids</taxon>
        <taxon>fabids</taxon>
        <taxon>Fagales</taxon>
        <taxon>Fagaceae</taxon>
        <taxon>Lithocarpus</taxon>
    </lineage>
</organism>
<dbReference type="Pfam" id="PF10536">
    <property type="entry name" value="PMD"/>
    <property type="match status" value="1"/>
</dbReference>
<dbReference type="GO" id="GO:0010073">
    <property type="term" value="P:meristem maintenance"/>
    <property type="evidence" value="ECO:0007669"/>
    <property type="project" value="InterPro"/>
</dbReference>
<evidence type="ECO:0000259" key="2">
    <source>
        <dbReference type="Pfam" id="PF10536"/>
    </source>
</evidence>
<dbReference type="EMBL" id="JAZDWU010000006">
    <property type="protein sequence ID" value="KAK9998988.1"/>
    <property type="molecule type" value="Genomic_DNA"/>
</dbReference>
<dbReference type="Proteomes" id="UP001459277">
    <property type="component" value="Unassembled WGS sequence"/>
</dbReference>
<comment type="caution">
    <text evidence="3">The sequence shown here is derived from an EMBL/GenBank/DDBJ whole genome shotgun (WGS) entry which is preliminary data.</text>
</comment>
<keyword evidence="4" id="KW-1185">Reference proteome</keyword>
<dbReference type="InterPro" id="IPR044824">
    <property type="entry name" value="MAIN-like"/>
</dbReference>
<keyword evidence="1" id="KW-0732">Signal</keyword>
<accession>A0AAW2CNA7</accession>
<feature type="chain" id="PRO_5043856206" description="Aminotransferase-like plant mobile domain-containing protein" evidence="1">
    <location>
        <begin position="22"/>
        <end position="274"/>
    </location>
</feature>
<feature type="domain" description="Aminotransferase-like plant mobile" evidence="2">
    <location>
        <begin position="90"/>
        <end position="202"/>
    </location>
</feature>
<proteinExistence type="predicted"/>
<gene>
    <name evidence="3" type="ORF">SO802_018591</name>
</gene>
<dbReference type="AlphaFoldDB" id="A0AAW2CNA7"/>
<dbReference type="PANTHER" id="PTHR46033">
    <property type="entry name" value="PROTEIN MAIN-LIKE 2"/>
    <property type="match status" value="1"/>
</dbReference>
<dbReference type="PANTHER" id="PTHR46033:SF8">
    <property type="entry name" value="PROTEIN MAINTENANCE OF MERISTEMS-LIKE"/>
    <property type="match status" value="1"/>
</dbReference>
<dbReference type="InterPro" id="IPR019557">
    <property type="entry name" value="AminoTfrase-like_pln_mobile"/>
</dbReference>
<name>A0AAW2CNA7_9ROSI</name>
<evidence type="ECO:0000313" key="4">
    <source>
        <dbReference type="Proteomes" id="UP001459277"/>
    </source>
</evidence>
<reference evidence="3 4" key="1">
    <citation type="submission" date="2024-01" db="EMBL/GenBank/DDBJ databases">
        <title>A telomere-to-telomere, gap-free genome of sweet tea (Lithocarpus litseifolius).</title>
        <authorList>
            <person name="Zhou J."/>
        </authorList>
    </citation>
    <scope>NUCLEOTIDE SEQUENCE [LARGE SCALE GENOMIC DNA]</scope>
    <source>
        <strain evidence="3">Zhou-2022a</strain>
        <tissue evidence="3">Leaf</tissue>
    </source>
</reference>
<evidence type="ECO:0000256" key="1">
    <source>
        <dbReference type="SAM" id="SignalP"/>
    </source>
</evidence>
<feature type="signal peptide" evidence="1">
    <location>
        <begin position="1"/>
        <end position="21"/>
    </location>
</feature>
<sequence>MGPHFITCFPSLLHSLPMAAGLSHCLICGGLAFTYVMEIWDPPDTRRTQCTSLGTEGFRKIIIFSTREDPLHSLASGCLWSSSAWSTVPEVVWQPYEAELEDLPPWCVTGKAVWITVSLVCFHLIEKHTPDRVIRQFGMIQEIPHHVDTDTVLHEIDLRGKVGVDWTRKHAGHIIEWGNRLQRRCEAVLGDMPPQHEYFDWFTRVTRRFIDRPGAKLILMIGGYIRLLRRHPMDTEDYKDITDVLKAVKEIDCVQPPIPEALNEEAATPAAAAT</sequence>
<evidence type="ECO:0000313" key="3">
    <source>
        <dbReference type="EMBL" id="KAK9998988.1"/>
    </source>
</evidence>